<comment type="caution">
    <text evidence="2">The sequence shown here is derived from an EMBL/GenBank/DDBJ whole genome shotgun (WGS) entry which is preliminary data.</text>
</comment>
<gene>
    <name evidence="2" type="ORF">DGD08_04350</name>
</gene>
<evidence type="ECO:0000256" key="1">
    <source>
        <dbReference type="SAM" id="MobiDB-lite"/>
    </source>
</evidence>
<evidence type="ECO:0000313" key="2">
    <source>
        <dbReference type="EMBL" id="HCT56427.1"/>
    </source>
</evidence>
<evidence type="ECO:0000313" key="3">
    <source>
        <dbReference type="Proteomes" id="UP000264071"/>
    </source>
</evidence>
<feature type="region of interest" description="Disordered" evidence="1">
    <location>
        <begin position="39"/>
        <end position="64"/>
    </location>
</feature>
<sequence>MKHETLRGPRSLAVVCDLLPFFDGVASIAQMVDPDHEVLAAGHSPPIHGEQPSVDTQIRPPVDT</sequence>
<organism evidence="2 3">
    <name type="scientific">Gemmatimonas aurantiaca</name>
    <dbReference type="NCBI Taxonomy" id="173480"/>
    <lineage>
        <taxon>Bacteria</taxon>
        <taxon>Pseudomonadati</taxon>
        <taxon>Gemmatimonadota</taxon>
        <taxon>Gemmatimonadia</taxon>
        <taxon>Gemmatimonadales</taxon>
        <taxon>Gemmatimonadaceae</taxon>
        <taxon>Gemmatimonas</taxon>
    </lineage>
</organism>
<protein>
    <submittedName>
        <fullName evidence="2">Uncharacterized protein</fullName>
    </submittedName>
</protein>
<dbReference type="Proteomes" id="UP000264071">
    <property type="component" value="Unassembled WGS sequence"/>
</dbReference>
<dbReference type="EMBL" id="DPIY01000005">
    <property type="protein sequence ID" value="HCT56427.1"/>
    <property type="molecule type" value="Genomic_DNA"/>
</dbReference>
<dbReference type="AlphaFoldDB" id="A0A3D4V7X7"/>
<reference evidence="2 3" key="1">
    <citation type="journal article" date="2018" name="Nat. Biotechnol.">
        <title>A standardized bacterial taxonomy based on genome phylogeny substantially revises the tree of life.</title>
        <authorList>
            <person name="Parks D.H."/>
            <person name="Chuvochina M."/>
            <person name="Waite D.W."/>
            <person name="Rinke C."/>
            <person name="Skarshewski A."/>
            <person name="Chaumeil P.A."/>
            <person name="Hugenholtz P."/>
        </authorList>
    </citation>
    <scope>NUCLEOTIDE SEQUENCE [LARGE SCALE GENOMIC DNA]</scope>
    <source>
        <strain evidence="2">UBA8844</strain>
    </source>
</reference>
<proteinExistence type="predicted"/>
<accession>A0A3D4V7X7</accession>
<name>A0A3D4V7X7_9BACT</name>